<dbReference type="NCBIfam" id="TIGR01845">
    <property type="entry name" value="outer_NodT"/>
    <property type="match status" value="1"/>
</dbReference>
<feature type="non-terminal residue" evidence="4">
    <location>
        <position position="1"/>
    </location>
</feature>
<evidence type="ECO:0000256" key="1">
    <source>
        <dbReference type="ARBA" id="ARBA00007613"/>
    </source>
</evidence>
<dbReference type="GO" id="GO:0005886">
    <property type="term" value="C:plasma membrane"/>
    <property type="evidence" value="ECO:0007669"/>
    <property type="project" value="UniProtKB-SubCell"/>
</dbReference>
<keyword evidence="2" id="KW-1134">Transmembrane beta strand</keyword>
<dbReference type="GO" id="GO:0015562">
    <property type="term" value="F:efflux transmembrane transporter activity"/>
    <property type="evidence" value="ECO:0007669"/>
    <property type="project" value="InterPro"/>
</dbReference>
<sequence length="466" mass="50866">LSVLISGCAVGPDYQRPLVEVGDEYLHQPATAEGWKTASPNDQLGAQDWWQVFKDPTLNTLMQQLRAHNASLEQSEARYRQAIATLEASRAAFFPTLGVEGSVSRSGGGSTNTSSTYSTSLRAGWEPDIWGKVRRGTEASQAEAQATEADFFAARLSLEAALAQNYFQLKNILASQTLMDQTIDAYERVYTIVQNRFEVGMVSPRDVASAKVQLENARTQRLALNRQQGQLHNALAVLTGQPPIRLAPLPLTDWPHLPVVPLSLPSQLLERRPDVAAAERRMQAANAQIGVATAAWFPDLTLSAQGGYRAGAWADWLTAPARFWSLGPALALSILDGGARSARVREAEARYDAQVSSYRQQVLDALKEVEDSLVQWQGLQEEMLTQQAALEAARESQRLMRNQFEAGTEDFLDLAQVETAALSAERATISLLSEQYIAAVQLITALGGNWTGLPSEPSGVMLHPAQ</sequence>
<dbReference type="Proteomes" id="UP000823889">
    <property type="component" value="Unassembled WGS sequence"/>
</dbReference>
<comment type="caution">
    <text evidence="4">The sequence shown here is derived from an EMBL/GenBank/DDBJ whole genome shotgun (WGS) entry which is preliminary data.</text>
</comment>
<keyword evidence="2" id="KW-0472">Membrane</keyword>
<name>A0A9D2RGY8_9BURK</name>
<accession>A0A9D2RGY8</accession>
<dbReference type="PANTHER" id="PTHR30203">
    <property type="entry name" value="OUTER MEMBRANE CATION EFFLUX PROTEIN"/>
    <property type="match status" value="1"/>
</dbReference>
<dbReference type="InterPro" id="IPR010131">
    <property type="entry name" value="MdtP/NodT-like"/>
</dbReference>
<dbReference type="AlphaFoldDB" id="A0A9D2RGY8"/>
<dbReference type="Gene3D" id="2.20.200.10">
    <property type="entry name" value="Outer membrane efflux proteins (OEP)"/>
    <property type="match status" value="1"/>
</dbReference>
<gene>
    <name evidence="4" type="ORF">H9906_07620</name>
</gene>
<reference evidence="4" key="2">
    <citation type="submission" date="2021-04" db="EMBL/GenBank/DDBJ databases">
        <authorList>
            <person name="Gilroy R."/>
        </authorList>
    </citation>
    <scope>NUCLEOTIDE SEQUENCE</scope>
    <source>
        <strain evidence="4">9264</strain>
    </source>
</reference>
<comment type="subcellular location">
    <subcellularLocation>
        <location evidence="2">Cell membrane</location>
        <topology evidence="2">Lipid-anchor</topology>
    </subcellularLocation>
</comment>
<proteinExistence type="inferred from homology"/>
<organism evidence="4 5">
    <name type="scientific">Candidatus Paenalcaligenes intestinipullorum</name>
    <dbReference type="NCBI Taxonomy" id="2838718"/>
    <lineage>
        <taxon>Bacteria</taxon>
        <taxon>Pseudomonadati</taxon>
        <taxon>Pseudomonadota</taxon>
        <taxon>Betaproteobacteria</taxon>
        <taxon>Burkholderiales</taxon>
        <taxon>Alcaligenaceae</taxon>
        <taxon>Paenalcaligenes</taxon>
    </lineage>
</organism>
<keyword evidence="2" id="KW-0449">Lipoprotein</keyword>
<reference evidence="4" key="1">
    <citation type="journal article" date="2021" name="PeerJ">
        <title>Extensive microbial diversity within the chicken gut microbiome revealed by metagenomics and culture.</title>
        <authorList>
            <person name="Gilroy R."/>
            <person name="Ravi A."/>
            <person name="Getino M."/>
            <person name="Pursley I."/>
            <person name="Horton D.L."/>
            <person name="Alikhan N.F."/>
            <person name="Baker D."/>
            <person name="Gharbi K."/>
            <person name="Hall N."/>
            <person name="Watson M."/>
            <person name="Adriaenssens E.M."/>
            <person name="Foster-Nyarko E."/>
            <person name="Jarju S."/>
            <person name="Secka A."/>
            <person name="Antonio M."/>
            <person name="Oren A."/>
            <person name="Chaudhuri R.R."/>
            <person name="La Ragione R."/>
            <person name="Hildebrand F."/>
            <person name="Pallen M.J."/>
        </authorList>
    </citation>
    <scope>NUCLEOTIDE SEQUENCE</scope>
    <source>
        <strain evidence="4">9264</strain>
    </source>
</reference>
<dbReference type="SUPFAM" id="SSF56954">
    <property type="entry name" value="Outer membrane efflux proteins (OEP)"/>
    <property type="match status" value="1"/>
</dbReference>
<keyword evidence="2" id="KW-0564">Palmitate</keyword>
<keyword evidence="2" id="KW-0812">Transmembrane</keyword>
<feature type="coiled-coil region" evidence="3">
    <location>
        <begin position="58"/>
        <end position="92"/>
    </location>
</feature>
<protein>
    <submittedName>
        <fullName evidence="4">Efflux transporter outer membrane subunit</fullName>
    </submittedName>
</protein>
<comment type="similarity">
    <text evidence="1 2">Belongs to the outer membrane factor (OMF) (TC 1.B.17) family.</text>
</comment>
<evidence type="ECO:0000313" key="5">
    <source>
        <dbReference type="Proteomes" id="UP000823889"/>
    </source>
</evidence>
<dbReference type="Pfam" id="PF02321">
    <property type="entry name" value="OEP"/>
    <property type="match status" value="2"/>
</dbReference>
<evidence type="ECO:0000313" key="4">
    <source>
        <dbReference type="EMBL" id="HJD44878.1"/>
    </source>
</evidence>
<dbReference type="EMBL" id="DWUQ01000156">
    <property type="protein sequence ID" value="HJD44878.1"/>
    <property type="molecule type" value="Genomic_DNA"/>
</dbReference>
<keyword evidence="3" id="KW-0175">Coiled coil</keyword>
<dbReference type="Gene3D" id="1.20.1600.10">
    <property type="entry name" value="Outer membrane efflux proteins (OEP)"/>
    <property type="match status" value="1"/>
</dbReference>
<evidence type="ECO:0000256" key="3">
    <source>
        <dbReference type="SAM" id="Coils"/>
    </source>
</evidence>
<evidence type="ECO:0000256" key="2">
    <source>
        <dbReference type="RuleBase" id="RU362097"/>
    </source>
</evidence>
<dbReference type="PANTHER" id="PTHR30203:SF33">
    <property type="entry name" value="BLR4455 PROTEIN"/>
    <property type="match status" value="1"/>
</dbReference>
<dbReference type="InterPro" id="IPR003423">
    <property type="entry name" value="OMP_efflux"/>
</dbReference>